<name>A0A381V9K6_9ZZZZ</name>
<proteinExistence type="predicted"/>
<dbReference type="AlphaFoldDB" id="A0A381V9K6"/>
<sequence length="59" mass="6549">MREEHTTGQTKAAQDQISKQAQISNTLRAQVIGHWRLITAVSARQTDSGAYIPRSNPET</sequence>
<reference evidence="1" key="1">
    <citation type="submission" date="2018-05" db="EMBL/GenBank/DDBJ databases">
        <authorList>
            <person name="Lanie J.A."/>
            <person name="Ng W.-L."/>
            <person name="Kazmierczak K.M."/>
            <person name="Andrzejewski T.M."/>
            <person name="Davidsen T.M."/>
            <person name="Wayne K.J."/>
            <person name="Tettelin H."/>
            <person name="Glass J.I."/>
            <person name="Rusch D."/>
            <person name="Podicherti R."/>
            <person name="Tsui H.-C.T."/>
            <person name="Winkler M.E."/>
        </authorList>
    </citation>
    <scope>NUCLEOTIDE SEQUENCE</scope>
</reference>
<protein>
    <submittedName>
        <fullName evidence="1">Uncharacterized protein</fullName>
    </submittedName>
</protein>
<organism evidence="1">
    <name type="scientific">marine metagenome</name>
    <dbReference type="NCBI Taxonomy" id="408172"/>
    <lineage>
        <taxon>unclassified sequences</taxon>
        <taxon>metagenomes</taxon>
        <taxon>ecological metagenomes</taxon>
    </lineage>
</organism>
<accession>A0A381V9K6</accession>
<evidence type="ECO:0000313" key="1">
    <source>
        <dbReference type="EMBL" id="SVA37000.1"/>
    </source>
</evidence>
<gene>
    <name evidence="1" type="ORF">METZ01_LOCUS89854</name>
</gene>
<dbReference type="EMBL" id="UINC01008211">
    <property type="protein sequence ID" value="SVA37000.1"/>
    <property type="molecule type" value="Genomic_DNA"/>
</dbReference>